<dbReference type="EMBL" id="DSTK01000023">
    <property type="protein sequence ID" value="HFK97246.1"/>
    <property type="molecule type" value="Genomic_DNA"/>
</dbReference>
<comment type="caution">
    <text evidence="1">The sequence shown here is derived from an EMBL/GenBank/DDBJ whole genome shotgun (WGS) entry which is preliminary data.</text>
</comment>
<organism evidence="1">
    <name type="scientific">Desulfacinum infernum</name>
    <dbReference type="NCBI Taxonomy" id="35837"/>
    <lineage>
        <taxon>Bacteria</taxon>
        <taxon>Pseudomonadati</taxon>
        <taxon>Thermodesulfobacteriota</taxon>
        <taxon>Syntrophobacteria</taxon>
        <taxon>Syntrophobacterales</taxon>
        <taxon>Syntrophobacteraceae</taxon>
        <taxon>Desulfacinum</taxon>
    </lineage>
</organism>
<dbReference type="AlphaFoldDB" id="A0A831ZKE2"/>
<protein>
    <submittedName>
        <fullName evidence="1">Uncharacterized protein</fullName>
    </submittedName>
</protein>
<proteinExistence type="predicted"/>
<gene>
    <name evidence="1" type="ORF">ENS06_07970</name>
</gene>
<reference evidence="1" key="1">
    <citation type="journal article" date="2020" name="mSystems">
        <title>Genome- and Community-Level Interaction Insights into Carbon Utilization and Element Cycling Functions of Hydrothermarchaeota in Hydrothermal Sediment.</title>
        <authorList>
            <person name="Zhou Z."/>
            <person name="Liu Y."/>
            <person name="Xu W."/>
            <person name="Pan J."/>
            <person name="Luo Z.H."/>
            <person name="Li M."/>
        </authorList>
    </citation>
    <scope>NUCLEOTIDE SEQUENCE [LARGE SCALE GENOMIC DNA]</scope>
    <source>
        <strain evidence="1">SpSt-456</strain>
    </source>
</reference>
<sequence length="181" mass="20859">MIIKFSGSKNFMTRWHMNIEFYKKMIISLFIVVSLGCSTADMLVDRFMQDLKELRSGRKPLLEDSGKTLDIESMTCQPSRMKPGHELDVLVQYSVRPPKPLNTLQIREQWILKRDEKQIGILAEEVNDRERGTYQIGGKIVVPKRLAEGSYTVEHKLETCPPGENQNCLYAAQKCGFEVYK</sequence>
<accession>A0A831ZKE2</accession>
<name>A0A831ZKE2_9BACT</name>
<evidence type="ECO:0000313" key="1">
    <source>
        <dbReference type="EMBL" id="HFK97246.1"/>
    </source>
</evidence>